<evidence type="ECO:0008006" key="3">
    <source>
        <dbReference type="Google" id="ProtNLM"/>
    </source>
</evidence>
<protein>
    <recommendedName>
        <fullName evidence="3">KaiC-like domain-containing protein</fullName>
    </recommendedName>
</protein>
<proteinExistence type="predicted"/>
<name>A0A0G0NBD2_9BACT</name>
<evidence type="ECO:0000313" key="2">
    <source>
        <dbReference type="Proteomes" id="UP000034665"/>
    </source>
</evidence>
<organism evidence="1 2">
    <name type="scientific">Candidatus Wolfebacteria bacterium GW2011_GWC2_39_22</name>
    <dbReference type="NCBI Taxonomy" id="1619013"/>
    <lineage>
        <taxon>Bacteria</taxon>
        <taxon>Candidatus Wolfeibacteriota</taxon>
    </lineage>
</organism>
<gene>
    <name evidence="1" type="ORF">UT41_C0001G0332</name>
</gene>
<accession>A0A0G0NBD2</accession>
<dbReference type="Gene3D" id="3.40.50.300">
    <property type="entry name" value="P-loop containing nucleotide triphosphate hydrolases"/>
    <property type="match status" value="1"/>
</dbReference>
<comment type="caution">
    <text evidence="1">The sequence shown here is derived from an EMBL/GenBank/DDBJ whole genome shotgun (WGS) entry which is preliminary data.</text>
</comment>
<dbReference type="InterPro" id="IPR027417">
    <property type="entry name" value="P-loop_NTPase"/>
</dbReference>
<dbReference type="InterPro" id="IPR055516">
    <property type="entry name" value="DUF7090"/>
</dbReference>
<sequence>MNNINEKLAQMSGGEVIAIDVPADGIMRANVEIIKNLHAQGYVGVYIALSKNYQELAQIFDYAGIDKTKLYIVDGISNVYGSALSKLPNVKYVDSPSAIKTIDGAVKDFLDTIQGDKKFVLLDSATVLLLYNSFEQVVSLCGMLSERAKKDRSVCIIMSLFLGVPNKKMSEGLVAVVDEFVSFS</sequence>
<dbReference type="Pfam" id="PF23365">
    <property type="entry name" value="DUF7090"/>
    <property type="match status" value="1"/>
</dbReference>
<reference evidence="1 2" key="1">
    <citation type="journal article" date="2015" name="Nature">
        <title>rRNA introns, odd ribosomes, and small enigmatic genomes across a large radiation of phyla.</title>
        <authorList>
            <person name="Brown C.T."/>
            <person name="Hug L.A."/>
            <person name="Thomas B.C."/>
            <person name="Sharon I."/>
            <person name="Castelle C.J."/>
            <person name="Singh A."/>
            <person name="Wilkins M.J."/>
            <person name="Williams K.H."/>
            <person name="Banfield J.F."/>
        </authorList>
    </citation>
    <scope>NUCLEOTIDE SEQUENCE [LARGE SCALE GENOMIC DNA]</scope>
</reference>
<dbReference type="EMBL" id="LBWR01000001">
    <property type="protein sequence ID" value="KKR12788.1"/>
    <property type="molecule type" value="Genomic_DNA"/>
</dbReference>
<evidence type="ECO:0000313" key="1">
    <source>
        <dbReference type="EMBL" id="KKR12788.1"/>
    </source>
</evidence>
<dbReference type="STRING" id="1619013.UT41_C0001G0332"/>
<dbReference type="AlphaFoldDB" id="A0A0G0NBD2"/>
<dbReference type="Proteomes" id="UP000034665">
    <property type="component" value="Unassembled WGS sequence"/>
</dbReference>